<dbReference type="PIRSF" id="PIRSF009120">
    <property type="entry name" value="UCP009120_prtse"/>
    <property type="match status" value="1"/>
</dbReference>
<dbReference type="RefSeq" id="WP_271164592.1">
    <property type="nucleotide sequence ID" value="NZ_BSFD01000002.1"/>
</dbReference>
<dbReference type="EMBL" id="BSFD01000002">
    <property type="protein sequence ID" value="GLK48365.1"/>
    <property type="molecule type" value="Genomic_DNA"/>
</dbReference>
<proteinExistence type="predicted"/>
<dbReference type="Gene3D" id="3.60.20.10">
    <property type="entry name" value="Glutamine Phosphoribosylpyrophosphate, subunit 1, domain 1"/>
    <property type="match status" value="1"/>
</dbReference>
<name>A0ABQ5T8G0_9CAUL</name>
<dbReference type="Proteomes" id="UP001143509">
    <property type="component" value="Unassembled WGS sequence"/>
</dbReference>
<sequence>MTYCVGMLVEEGLAMIADTRTNAGVDNISSYRKLHVFKTPGERILAVATAGNLSVTQTALAMVAEGVKLPDSTGPETLETAPSLFRAAQILGHAMAMVRATINTPASPTADALNVNASMLLGGQIGGGKMGLYLIYGQGNFIECGADTPYLQIGELKYGKPILDRALHDYTPLSEAVKLGLISFDSTIRSNIAVGPPLDLIVIPRDGLTGMERRIDADDPYFRDLGRRWSEALAAAHKAMPDPTWLDLTPTKTARMKAVT</sequence>
<dbReference type="InterPro" id="IPR016545">
    <property type="entry name" value="UCP009120_prtse"/>
</dbReference>
<protein>
    <submittedName>
        <fullName evidence="1">Peptidase</fullName>
    </submittedName>
</protein>
<evidence type="ECO:0000313" key="1">
    <source>
        <dbReference type="EMBL" id="GLK48365.1"/>
    </source>
</evidence>
<reference evidence="1" key="1">
    <citation type="journal article" date="2014" name="Int. J. Syst. Evol. Microbiol.">
        <title>Complete genome of a new Firmicutes species belonging to the dominant human colonic microbiota ('Ruminococcus bicirculans') reveals two chromosomes and a selective capacity to utilize plant glucans.</title>
        <authorList>
            <consortium name="NISC Comparative Sequencing Program"/>
            <person name="Wegmann U."/>
            <person name="Louis P."/>
            <person name="Goesmann A."/>
            <person name="Henrissat B."/>
            <person name="Duncan S.H."/>
            <person name="Flint H.J."/>
        </authorList>
    </citation>
    <scope>NUCLEOTIDE SEQUENCE</scope>
    <source>
        <strain evidence="1">VKM B-1499</strain>
    </source>
</reference>
<dbReference type="SUPFAM" id="SSF56235">
    <property type="entry name" value="N-terminal nucleophile aminohydrolases (Ntn hydrolases)"/>
    <property type="match status" value="1"/>
</dbReference>
<reference evidence="1" key="2">
    <citation type="submission" date="2023-01" db="EMBL/GenBank/DDBJ databases">
        <authorList>
            <person name="Sun Q."/>
            <person name="Evtushenko L."/>
        </authorList>
    </citation>
    <scope>NUCLEOTIDE SEQUENCE</scope>
    <source>
        <strain evidence="1">VKM B-1499</strain>
    </source>
</reference>
<evidence type="ECO:0000313" key="2">
    <source>
        <dbReference type="Proteomes" id="UP001143509"/>
    </source>
</evidence>
<gene>
    <name evidence="1" type="ORF">GCM10017620_13380</name>
</gene>
<dbReference type="InterPro" id="IPR029055">
    <property type="entry name" value="Ntn_hydrolases_N"/>
</dbReference>
<accession>A0ABQ5T8G0</accession>
<keyword evidence="2" id="KW-1185">Reference proteome</keyword>
<comment type="caution">
    <text evidence="1">The sequence shown here is derived from an EMBL/GenBank/DDBJ whole genome shotgun (WGS) entry which is preliminary data.</text>
</comment>
<organism evidence="1 2">
    <name type="scientific">Brevundimonas intermedia</name>
    <dbReference type="NCBI Taxonomy" id="74315"/>
    <lineage>
        <taxon>Bacteria</taxon>
        <taxon>Pseudomonadati</taxon>
        <taxon>Pseudomonadota</taxon>
        <taxon>Alphaproteobacteria</taxon>
        <taxon>Caulobacterales</taxon>
        <taxon>Caulobacteraceae</taxon>
        <taxon>Brevundimonas</taxon>
    </lineage>
</organism>